<feature type="region of interest" description="Disordered" evidence="1">
    <location>
        <begin position="143"/>
        <end position="319"/>
    </location>
</feature>
<feature type="compositionally biased region" description="Low complexity" evidence="1">
    <location>
        <begin position="206"/>
        <end position="240"/>
    </location>
</feature>
<feature type="compositionally biased region" description="Gly residues" evidence="1">
    <location>
        <begin position="590"/>
        <end position="603"/>
    </location>
</feature>
<evidence type="ECO:0000313" key="3">
    <source>
        <dbReference type="Proteomes" id="UP001362999"/>
    </source>
</evidence>
<dbReference type="EMBL" id="JAWWNJ010000115">
    <property type="protein sequence ID" value="KAK6991832.1"/>
    <property type="molecule type" value="Genomic_DNA"/>
</dbReference>
<gene>
    <name evidence="2" type="ORF">R3P38DRAFT_3373518</name>
</gene>
<feature type="compositionally biased region" description="Low complexity" evidence="1">
    <location>
        <begin position="609"/>
        <end position="619"/>
    </location>
</feature>
<evidence type="ECO:0000313" key="2">
    <source>
        <dbReference type="EMBL" id="KAK6991832.1"/>
    </source>
</evidence>
<feature type="compositionally biased region" description="Polar residues" evidence="1">
    <location>
        <begin position="241"/>
        <end position="261"/>
    </location>
</feature>
<feature type="compositionally biased region" description="Polar residues" evidence="1">
    <location>
        <begin position="268"/>
        <end position="277"/>
    </location>
</feature>
<feature type="compositionally biased region" description="Low complexity" evidence="1">
    <location>
        <begin position="68"/>
        <end position="94"/>
    </location>
</feature>
<feature type="compositionally biased region" description="Polar residues" evidence="1">
    <location>
        <begin position="625"/>
        <end position="635"/>
    </location>
</feature>
<dbReference type="Proteomes" id="UP001362999">
    <property type="component" value="Unassembled WGS sequence"/>
</dbReference>
<feature type="compositionally biased region" description="Low complexity" evidence="1">
    <location>
        <begin position="292"/>
        <end position="319"/>
    </location>
</feature>
<comment type="caution">
    <text evidence="2">The sequence shown here is derived from an EMBL/GenBank/DDBJ whole genome shotgun (WGS) entry which is preliminary data.</text>
</comment>
<feature type="compositionally biased region" description="Low complexity" evidence="1">
    <location>
        <begin position="155"/>
        <end position="171"/>
    </location>
</feature>
<protein>
    <submittedName>
        <fullName evidence="2">Uncharacterized protein</fullName>
    </submittedName>
</protein>
<reference evidence="2 3" key="1">
    <citation type="journal article" date="2024" name="J Genomics">
        <title>Draft genome sequencing and assembly of Favolaschia claudopus CIRM-BRFM 2984 isolated from oak limbs.</title>
        <authorList>
            <person name="Navarro D."/>
            <person name="Drula E."/>
            <person name="Chaduli D."/>
            <person name="Cazenave R."/>
            <person name="Ahrendt S."/>
            <person name="Wang J."/>
            <person name="Lipzen A."/>
            <person name="Daum C."/>
            <person name="Barry K."/>
            <person name="Grigoriev I.V."/>
            <person name="Favel A."/>
            <person name="Rosso M.N."/>
            <person name="Martin F."/>
        </authorList>
    </citation>
    <scope>NUCLEOTIDE SEQUENCE [LARGE SCALE GENOMIC DNA]</scope>
    <source>
        <strain evidence="2 3">CIRM-BRFM 2984</strain>
    </source>
</reference>
<proteinExistence type="predicted"/>
<organism evidence="2 3">
    <name type="scientific">Favolaschia claudopus</name>
    <dbReference type="NCBI Taxonomy" id="2862362"/>
    <lineage>
        <taxon>Eukaryota</taxon>
        <taxon>Fungi</taxon>
        <taxon>Dikarya</taxon>
        <taxon>Basidiomycota</taxon>
        <taxon>Agaricomycotina</taxon>
        <taxon>Agaricomycetes</taxon>
        <taxon>Agaricomycetidae</taxon>
        <taxon>Agaricales</taxon>
        <taxon>Marasmiineae</taxon>
        <taxon>Mycenaceae</taxon>
        <taxon>Favolaschia</taxon>
    </lineage>
</organism>
<keyword evidence="3" id="KW-1185">Reference proteome</keyword>
<feature type="compositionally biased region" description="Polar residues" evidence="1">
    <location>
        <begin position="644"/>
        <end position="653"/>
    </location>
</feature>
<sequence length="847" mass="87587">MSRTRSNSISSTSSALSYGGPGFGHLAHREYAAAASWGEPAFSDAASDEQMARAISESKKTVPRSPLSRAYSVSSSNASTTFLGSGSSSGTSDGSIHDLPTFAASPAQQHSPIPTPRFAADEVIAHNLADSWDTASVHSRMVDDPQYTRSPPPIVIRSPSASPRSIASGRSYLPQSPTASRPQSILQQSPPPSQRNSYMQPAPPLSRSSSVQQQQSPTPTQRSYIQQSPTPSRTSSHRSSYNQQSPTPSRAPSVQHGSPTRSRPLPAIQQQSPTASRPLSPLILPTRLRTPSIRSVSSARSATSTASRGSVSSVLSSVTRTARHAPLQTAAQTLRDSVSFSIPSIVVQSPSNSSYKSMTPPVVSSPRIAPPPPLSSQEIEALVRLHTLANSPTRCSNHNCGTLIPPAPLDSIAFPTTLSTTMSTDTLTPLPRSLIAALHAQCPACLTTHCRGCAQPLPICSAPSAVCTHVPNNASAVALMRNAASSSTPKLPHSSRPGSSLALQTRYNSNNGRYGSALSQQPPSSCPVPAHCAAARALGALASLVAFDRALGAQGRSLVRPGRASDKALVGPLHALVYFLEAGPEGSVGTGGGGMSAGMGMGGVPRSIPSSTPSSTGAGAFLGRTPTTTSSSHNGGASRPAFSRSETGGSQMSMDVPPEVHPALPTLIALSQVPAYAAGLLRLGVGAGGSGFRGNGNVDVGIWMARAPAYGAVLRLLRALGDTPACRGILEYPVKVKASPGSGYGIGGGGGQMQGMEEEVEVESWLNAHSAQVPSLDHGYSSSRGEEEYTTILTLVRRLETARVALLRLAGATTFGPTVETAHALCDGVLYLLLQDVLDHGEGGGAA</sequence>
<evidence type="ECO:0000256" key="1">
    <source>
        <dbReference type="SAM" id="MobiDB-lite"/>
    </source>
</evidence>
<feature type="compositionally biased region" description="Polar residues" evidence="1">
    <location>
        <begin position="496"/>
        <end position="506"/>
    </location>
</feature>
<name>A0AAV9ZTI1_9AGAR</name>
<accession>A0AAV9ZTI1</accession>
<feature type="region of interest" description="Disordered" evidence="1">
    <location>
        <begin position="486"/>
        <end position="506"/>
    </location>
</feature>
<feature type="region of interest" description="Disordered" evidence="1">
    <location>
        <begin position="590"/>
        <end position="654"/>
    </location>
</feature>
<feature type="region of interest" description="Disordered" evidence="1">
    <location>
        <begin position="43"/>
        <end position="114"/>
    </location>
</feature>
<dbReference type="AlphaFoldDB" id="A0AAV9ZTI1"/>